<keyword evidence="4" id="KW-0493">Microtubule</keyword>
<feature type="coiled-coil region" evidence="15">
    <location>
        <begin position="985"/>
        <end position="1027"/>
    </location>
</feature>
<reference evidence="18 19" key="1">
    <citation type="submission" date="2024-03" db="EMBL/GenBank/DDBJ databases">
        <title>The Acrasis kona genome and developmental transcriptomes reveal deep origins of eukaryotic multicellular pathways.</title>
        <authorList>
            <person name="Sheikh S."/>
            <person name="Fu C.-J."/>
            <person name="Brown M.W."/>
            <person name="Baldauf S.L."/>
        </authorList>
    </citation>
    <scope>NUCLEOTIDE SEQUENCE [LARGE SCALE GENOMIC DNA]</scope>
    <source>
        <strain evidence="18 19">ATCC MYA-3509</strain>
    </source>
</reference>
<dbReference type="Pfam" id="PF08385">
    <property type="entry name" value="DHC_N1"/>
    <property type="match status" value="1"/>
</dbReference>
<evidence type="ECO:0000256" key="11">
    <source>
        <dbReference type="ARBA" id="ARBA00023069"/>
    </source>
</evidence>
<dbReference type="InterPro" id="IPR013594">
    <property type="entry name" value="Dynein_heavy_tail"/>
</dbReference>
<dbReference type="InterPro" id="IPR003593">
    <property type="entry name" value="AAA+_ATPase"/>
</dbReference>
<feature type="compositionally biased region" description="Low complexity" evidence="16">
    <location>
        <begin position="1579"/>
        <end position="1594"/>
    </location>
</feature>
<keyword evidence="3" id="KW-0963">Cytoplasm</keyword>
<dbReference type="Gene3D" id="1.10.287.2620">
    <property type="match status" value="1"/>
</dbReference>
<name>A0AAW2Z4R6_9EUKA</name>
<keyword evidence="5" id="KW-0677">Repeat</keyword>
<dbReference type="InterPro" id="IPR024743">
    <property type="entry name" value="Dynein_HC_stalk"/>
</dbReference>
<feature type="non-terminal residue" evidence="18">
    <location>
        <position position="3738"/>
    </location>
</feature>
<dbReference type="InterPro" id="IPR035706">
    <property type="entry name" value="AAA_9"/>
</dbReference>
<dbReference type="Gene3D" id="1.10.8.710">
    <property type="match status" value="1"/>
</dbReference>
<evidence type="ECO:0000256" key="3">
    <source>
        <dbReference type="ARBA" id="ARBA00022490"/>
    </source>
</evidence>
<feature type="coiled-coil region" evidence="15">
    <location>
        <begin position="3179"/>
        <end position="3244"/>
    </location>
</feature>
<dbReference type="InterPro" id="IPR035699">
    <property type="entry name" value="AAA_6"/>
</dbReference>
<dbReference type="InterPro" id="IPR013602">
    <property type="entry name" value="Dynein_heavy_linker"/>
</dbReference>
<dbReference type="Pfam" id="PF17852">
    <property type="entry name" value="Dynein_AAA_lid"/>
    <property type="match status" value="1"/>
</dbReference>
<dbReference type="GO" id="GO:0008017">
    <property type="term" value="F:microtubule binding"/>
    <property type="evidence" value="ECO:0007669"/>
    <property type="project" value="UniProtKB-ARBA"/>
</dbReference>
<dbReference type="FunFam" id="3.40.50.300:FF:002141">
    <property type="entry name" value="Dynein heavy chain"/>
    <property type="match status" value="1"/>
</dbReference>
<dbReference type="Gene3D" id="1.20.140.100">
    <property type="entry name" value="Dynein heavy chain, N-terminal domain 2"/>
    <property type="match status" value="1"/>
</dbReference>
<dbReference type="InterPro" id="IPR024317">
    <property type="entry name" value="Dynein_heavy_chain_D4_dom"/>
</dbReference>
<dbReference type="InterPro" id="IPR054354">
    <property type="entry name" value="DYNC2H1-like_lid"/>
</dbReference>
<organism evidence="18 19">
    <name type="scientific">Acrasis kona</name>
    <dbReference type="NCBI Taxonomy" id="1008807"/>
    <lineage>
        <taxon>Eukaryota</taxon>
        <taxon>Discoba</taxon>
        <taxon>Heterolobosea</taxon>
        <taxon>Tetramitia</taxon>
        <taxon>Eutetramitia</taxon>
        <taxon>Acrasidae</taxon>
        <taxon>Acrasis</taxon>
    </lineage>
</organism>
<dbReference type="FunFam" id="1.10.8.710:FF:000001">
    <property type="entry name" value="Dynein axonemal heavy chain 2"/>
    <property type="match status" value="1"/>
</dbReference>
<dbReference type="Pfam" id="PF12775">
    <property type="entry name" value="AAA_7"/>
    <property type="match status" value="1"/>
</dbReference>
<dbReference type="InterPro" id="IPR042228">
    <property type="entry name" value="Dynein_linker_3"/>
</dbReference>
<gene>
    <name evidence="18" type="ORF">AKO1_004888</name>
</gene>
<keyword evidence="12" id="KW-0505">Motor protein</keyword>
<keyword evidence="9" id="KW-0243">Dynein</keyword>
<keyword evidence="13" id="KW-0206">Cytoskeleton</keyword>
<feature type="region of interest" description="Disordered" evidence="16">
    <location>
        <begin position="1561"/>
        <end position="1596"/>
    </location>
</feature>
<proteinExistence type="predicted"/>
<dbReference type="Pfam" id="PF12781">
    <property type="entry name" value="AAA_9"/>
    <property type="match status" value="1"/>
</dbReference>
<dbReference type="FunFam" id="1.20.920.20:FF:000001">
    <property type="entry name" value="dynein heavy chain 2, axonemal"/>
    <property type="match status" value="1"/>
</dbReference>
<keyword evidence="11" id="KW-0969">Cilium</keyword>
<dbReference type="Proteomes" id="UP001431209">
    <property type="component" value="Unassembled WGS sequence"/>
</dbReference>
<evidence type="ECO:0000256" key="5">
    <source>
        <dbReference type="ARBA" id="ARBA00022737"/>
    </source>
</evidence>
<keyword evidence="14" id="KW-0966">Cell projection</keyword>
<evidence type="ECO:0000256" key="12">
    <source>
        <dbReference type="ARBA" id="ARBA00023175"/>
    </source>
</evidence>
<dbReference type="InterPro" id="IPR043157">
    <property type="entry name" value="Dynein_AAA1S"/>
</dbReference>
<dbReference type="Gene3D" id="1.10.8.1220">
    <property type="match status" value="1"/>
</dbReference>
<dbReference type="Gene3D" id="1.10.472.130">
    <property type="match status" value="1"/>
</dbReference>
<dbReference type="FunFam" id="3.20.180.20:FF:000001">
    <property type="entry name" value="Dynein axonemal heavy chain 5"/>
    <property type="match status" value="1"/>
</dbReference>
<dbReference type="Pfam" id="PF12780">
    <property type="entry name" value="AAA_8"/>
    <property type="match status" value="1"/>
</dbReference>
<dbReference type="Gene3D" id="3.40.50.300">
    <property type="entry name" value="P-loop containing nucleotide triphosphate hydrolases"/>
    <property type="match status" value="4"/>
</dbReference>
<evidence type="ECO:0000259" key="17">
    <source>
        <dbReference type="SMART" id="SM00382"/>
    </source>
</evidence>
<keyword evidence="8" id="KW-0282">Flagellum</keyword>
<keyword evidence="7" id="KW-0067">ATP-binding</keyword>
<dbReference type="PANTHER" id="PTHR45703">
    <property type="entry name" value="DYNEIN HEAVY CHAIN"/>
    <property type="match status" value="1"/>
</dbReference>
<dbReference type="GO" id="GO:0005524">
    <property type="term" value="F:ATP binding"/>
    <property type="evidence" value="ECO:0007669"/>
    <property type="project" value="UniProtKB-KW"/>
</dbReference>
<dbReference type="InterPro" id="IPR026983">
    <property type="entry name" value="DHC"/>
</dbReference>
<dbReference type="FunFam" id="1.20.920.30:FF:000005">
    <property type="entry name" value="Dynein, axonemal, heavy chain 2"/>
    <property type="match status" value="1"/>
</dbReference>
<evidence type="ECO:0000256" key="10">
    <source>
        <dbReference type="ARBA" id="ARBA00023054"/>
    </source>
</evidence>
<dbReference type="FunFam" id="1.10.287.2620:FF:000002">
    <property type="entry name" value="Dynein heavy chain 2, axonemal"/>
    <property type="match status" value="1"/>
</dbReference>
<dbReference type="Gene3D" id="3.20.180.20">
    <property type="entry name" value="Dynein heavy chain, N-terminal domain 2"/>
    <property type="match status" value="1"/>
</dbReference>
<dbReference type="GO" id="GO:0003777">
    <property type="term" value="F:microtubule motor activity"/>
    <property type="evidence" value="ECO:0007669"/>
    <property type="project" value="UniProtKB-ARBA"/>
</dbReference>
<evidence type="ECO:0000256" key="16">
    <source>
        <dbReference type="SAM" id="MobiDB-lite"/>
    </source>
</evidence>
<feature type="region of interest" description="Disordered" evidence="16">
    <location>
        <begin position="778"/>
        <end position="798"/>
    </location>
</feature>
<dbReference type="GO" id="GO:0051959">
    <property type="term" value="F:dynein light intermediate chain binding"/>
    <property type="evidence" value="ECO:0007669"/>
    <property type="project" value="InterPro"/>
</dbReference>
<evidence type="ECO:0000256" key="4">
    <source>
        <dbReference type="ARBA" id="ARBA00022701"/>
    </source>
</evidence>
<dbReference type="GO" id="GO:0036159">
    <property type="term" value="P:inner dynein arm assembly"/>
    <property type="evidence" value="ECO:0007669"/>
    <property type="project" value="UniProtKB-ARBA"/>
</dbReference>
<dbReference type="Gene3D" id="6.10.140.1060">
    <property type="match status" value="1"/>
</dbReference>
<dbReference type="Pfam" id="PF08393">
    <property type="entry name" value="DHC_N2"/>
    <property type="match status" value="1"/>
</dbReference>
<dbReference type="SUPFAM" id="SSF57997">
    <property type="entry name" value="Tropomyosin"/>
    <property type="match status" value="1"/>
</dbReference>
<dbReference type="GO" id="GO:0060294">
    <property type="term" value="P:cilium movement involved in cell motility"/>
    <property type="evidence" value="ECO:0007669"/>
    <property type="project" value="UniProtKB-ARBA"/>
</dbReference>
<dbReference type="Pfam" id="PF25007">
    <property type="entry name" value="DYH2-5-8_CC"/>
    <property type="match status" value="1"/>
</dbReference>
<evidence type="ECO:0000256" key="7">
    <source>
        <dbReference type="ARBA" id="ARBA00022840"/>
    </source>
</evidence>
<dbReference type="InterPro" id="IPR042222">
    <property type="entry name" value="Dynein_2_N"/>
</dbReference>
<dbReference type="GO" id="GO:0036156">
    <property type="term" value="C:inner dynein arm"/>
    <property type="evidence" value="ECO:0007669"/>
    <property type="project" value="UniProtKB-ARBA"/>
</dbReference>
<evidence type="ECO:0000256" key="6">
    <source>
        <dbReference type="ARBA" id="ARBA00022741"/>
    </source>
</evidence>
<dbReference type="FunFam" id="3.40.50.300:FF:000044">
    <property type="entry name" value="Dynein heavy chain 5, axonemal"/>
    <property type="match status" value="1"/>
</dbReference>
<dbReference type="Pfam" id="PF22597">
    <property type="entry name" value="DYN_lid"/>
    <property type="match status" value="1"/>
</dbReference>
<evidence type="ECO:0000256" key="9">
    <source>
        <dbReference type="ARBA" id="ARBA00023017"/>
    </source>
</evidence>
<dbReference type="GO" id="GO:0045505">
    <property type="term" value="F:dynein intermediate chain binding"/>
    <property type="evidence" value="ECO:0007669"/>
    <property type="project" value="InterPro"/>
</dbReference>
<keyword evidence="10 15" id="KW-0175">Coiled coil</keyword>
<feature type="domain" description="AAA+ ATPase" evidence="17">
    <location>
        <begin position="2006"/>
        <end position="2161"/>
    </location>
</feature>
<sequence length="3738" mass="429256">MHWTSQIKEVVSGKDSVEHIENARPLSEIEYWASRAQDLNNIKKQIQRDDVQLIVKVLSQSSYLSTFLKLSEDIQKGSDEAMDNLKYLSTLREPCERLAKSEPKDIPAIIPEILCLVSLIVEHSTSYNSAERVTGLLRKVSNEIIYRCCQKISLDEIFKGNVFQSMRSLEESIHSGEAWKEICTKQNGSIDYDKSSVFAEIDAFVQRCNELLEVCEAQTQFGSRAGSEDSEYSNKNGLPSFGGTKGPETMKNLLEIRAKFQKLIIDLSNLKYPILDVKSTNWHDDFKKFKNGIRDLESRMQNVISSAFETVTDVENGIELLEAFSTLAKRDNIKRSVEAKTSEVCQMFMASLESIQNQFENNRRSPPIEPFHPKYAGSAIWAHNMLEKIKKDKALIDEAYFLPTTKDHNDLKVKFDQVSSNIEKYIGKIYEEWVGQIDSHLSASLNIHLLTVDKVDNGQQQVNSDSKLFGMLQTNFDSKLLIVFEEKRYWQKLTNYDIPMSVIEISQNEDKLRIYRENVSMVMREYNEITNSLQTEKRLFKQILYDLDRKIQPGLSTYLWSSKGGLDYFLTECRKACGEVRTIVDDFKTKVTAIYQCCNTIADTLLIKIENKKIYSGLGNAFEREQEEHREHARKELFRANANIVSMMKQLYEYFNKDDHDIQREWWSFVQKVESNVDLSLRQTVKKSLQKLSYAINGESEKNSQERNASPLFLVNVTMEGTDLLNRRPALQPSVDQLIDTVVVTGITGQLVKVISVVPKLEATLKAVFERDLELAGNNEAINNESPNSPDPSQENTEEQLIEEIAVTNNYHVGNIDEDKEIRQLIVDVMAGMEQVRTGVEEYIKLWEEKYKTVWNQNKEQFLRRFAHRDDRPVVSFSQEIIKYRDFQVSIQNEEPSAVIGYLQLDSAPLKHTLVMECNSWQNSFLDLLHSKAQKHLSGLYELFEKNIKPLQEEPQSLDKLEYKIELVKKLQVEYPKKKINFGIVMEMYNLLEQYERNVKEEENIRLQNLNESGDEFEAAINAAKKSLEEERNTFKHKLKLSIESFVKSIEQLKKDFMTKGPFSADLTVKQARAIILDYTNKITSRRADETKLRSGMRIFEMDAPPYKEINEVAKDLDTLGKLWDLKSDWEEKWNSWKNGSFVSLDVAGMEAQAIEILKKNQNMGRDAREWPVWNNLKEKLEQFKRVLPLIQDLKNESLRARHWSDVSELVHSKIDYKSDTFNLEKIFSLGFENYAEDISNLSNSATQELNIEKDINKISAKWNEMELDIVEYKTQYHRLNSTEEIFVTLEDNMATLGAMKVSPFIGSFQIEVTNWEKILSRISETVEMIMQVQKEWSYLLNIFEVEDIQKQLPNETGVFKMVNTKWKAMMKNISENRNAWRATHKEGLLSLLNDMHAKLEDIQKHLNDYLEIKRQLFPRFYFLSDADLLEILGQAKDPNAVQRHLENCFEGIHRLRIEQSNDARQSGYFAHAMIGKDGESVDFNHPVHLEGPVEKWLMMIETAMRSSVKRNVSKCFAALKNMSIKETSTRDGWIKEWQGQMLITASQLYWTRRIQEVLNPSEKENARKQTKDKALPVPNNATANNSNNPPGTAIDAKSANDLRVIKELKKRKKEWSNYLKNYSTMVRGELTGLNRKKLIALITMEVHAREVIDKLIKAKVSSEQSFDWKKQLIFVWNEERDTCVVKQTSAEIEYDYEYIGNGGRLVITPLTERCYMTLTTAIQLCRGGNPQGPAGTGKTETVKDLGKNIAKYVIVFNCSDGLDYKSLGRLFSGLVQTGAWSCFDEFNRIELSVLSVVAQQISQILNAVKAQSTSFVFEGQEISLNRTLGIFVTMNPGYAGRSELPDNLKALLRPISMMVPDSALICEIKLYSLGFEKAKDLSRKIVTMYELMSQQLSQQRHYDFGLRNITAVLTAAGAHKRTQPDANEELLLLTSCKDMNFPKFVTDDIPLFNAIMGDLFPGVDQPEKNLGNLQQAIESELKNHGLQNNQYVVSKAIQLYETKLTRHGVMVVGQSGSGKTTAWKTLQRAITKLHADKVPGYYPVHDYIINPKAITGDELYGNYKADMTWSNGIFSAIMKEACTDTKMDQKWIVFDGPVDTLWIESMNTVLDDNKVLTLISGDRISLTEQVSLLFEVQDLNVASPATVSRCGMVFFNDKDLGWQPFMDSWLQSRRGYEERIKSAKPDAVVELLRSLSNRFVQKALRARQKAGEIIPTSDVNAVQSLCNLFDSIATVENGLDPKDADIYLDMVQKFFVFCLIWSVGAVVEEEGRNKMDMLFREFDPQFPSKGTVYEYFIDTKTNLWKPWDDKVNQSWKPNPNTPFYKILVPTVDTVRNSFIISCLMKAKKNVLVVGNIGTGKTATINHVLSQFDDALYTTSTTNFSARTSSHKLQEILESKVEKKSFDSYFPFAGKQLIIFMDDFNMPQKDIFGSQPPLELLRQWIDYGFWFDRSKQVKKNVKKMQLVCGMGPPGGGRTSISQRLQSRFNVINIPFPSDIQIKRIYGSLLKNRLDTMEEVKALGDTITQACIETYRQITTHLLPTPSKSHYIFNMRDLSKVFQGMIEADESIDNKEQLIRLWVHECHRIFYDRINDHQDREWFQDRIREKLIDTFQVKWDTLFESNNKQPTLFGTLLNEQNIYTEMSNTQVLKEELQIKLEDYNNTLGKRPMNLVLFNDAIEHVCRIHRIIKQSRGNALLVGVGGSGRQSLTRLAAHIADYKVFTAEMSSNYKTKEEALVGFHNTLKEPYLEAGIRKKHVVFLFSDTQIVDDSFLEDINSMLSSGQVPNMFEPEELTNIHDGCRKDARDAGYNDEIKEEVYQFFIERVRERMHVVLCMSPVGDAFRNRIRMFPSLVNCTTIDWFRSWPANALKEVAQSFLSTITLDDQVDAKETTEDGAPKGGIRSKIADIFVAMHTSVLEASEQMLAELKRYNYVTPTNYLELVTGYTKLLTEKRLEIGEMCSKLEHGLTTLLRAREDVAVMSTSLEQQKKTVAKSKKECEDLMTIILQERALADGKKQEVELTRGNIQREKEKANKIKQSAEADLAAVQPILDEATVALSKLDPNDISEIKNYAKPNEKVKNVLIAVMTVLKQKEQYDVAKGLMSNPKKFLGTLLETADKEKDKITDKYLNNIKQKITSLKLDPVEVKTISVAAAGMCSWVIAIDKFFGVYKDVKPKQERLEQATQTLERNIRGLEDAEAKLDDITKKIKILSDRYTESSTNRDAIKKQAEETELKLTRAKQLVGGLEGERERWTSSIKLYKEDLNHLVGDVLMAAAFMSYAGPFNGEYREQLRKSWEDKVKKSKIPISTKDTDLHVWNTNGLPNDVFSSENGVLVTRGRRWPLMIDPQSQANRWIKSQYKAQNIQIGELKNMNKIKQMLENAVKFGLTVLIQDIGEELDPLLEPILSQAVMKRGNREVIKIGDKEIDYNRKFKLFLTTKISNPHYAPEISTKTTIVNFSVTKQGLEDQLLGIVVATERPELEEQKNDIVISVANAKKKMQDLEDEILRLLTSSSSSSLLEDENLIMTLSQSKRTSEEIKQQLATSQDTEKKIDGMRNNYRKAASRASILYFVLCDLGLIDPMYQFSLDTYIKLFKVSIETSQKPSRTDMIAQRVQMLNSHHTMEVYKTTCQGLFERHKLLFSFQMCVKILQENNAINMEEHLFLLRGGQVLDKETQTPNPCKWLTEQSWDNIYELDKLPNFHGIAQSFEDENQDWNEWFASARPEHEQLPSEWQSK</sequence>
<evidence type="ECO:0000313" key="18">
    <source>
        <dbReference type="EMBL" id="KAL0484096.1"/>
    </source>
</evidence>
<keyword evidence="6" id="KW-0547">Nucleotide-binding</keyword>
<dbReference type="InterPro" id="IPR056759">
    <property type="entry name" value="DYH2-5-8_CC"/>
</dbReference>
<feature type="coiled-coil region" evidence="15">
    <location>
        <begin position="3487"/>
        <end position="3514"/>
    </location>
</feature>
<feature type="domain" description="AAA+ ATPase" evidence="17">
    <location>
        <begin position="1727"/>
        <end position="1863"/>
    </location>
</feature>
<dbReference type="Pfam" id="PF12777">
    <property type="entry name" value="MT"/>
    <property type="match status" value="1"/>
</dbReference>
<dbReference type="SMART" id="SM00382">
    <property type="entry name" value="AAA"/>
    <property type="match status" value="3"/>
</dbReference>
<dbReference type="PANTHER" id="PTHR45703:SF32">
    <property type="entry name" value="DYNEINS HEAVY CHAIN"/>
    <property type="match status" value="1"/>
</dbReference>
<comment type="caution">
    <text evidence="18">The sequence shown here is derived from an EMBL/GenBank/DDBJ whole genome shotgun (WGS) entry which is preliminary data.</text>
</comment>
<dbReference type="FunFam" id="1.10.8.1220:FF:000001">
    <property type="entry name" value="Dynein axonemal heavy chain 5"/>
    <property type="match status" value="1"/>
</dbReference>
<feature type="compositionally biased region" description="Polar residues" evidence="16">
    <location>
        <begin position="780"/>
        <end position="795"/>
    </location>
</feature>
<dbReference type="GO" id="GO:0031514">
    <property type="term" value="C:motile cilium"/>
    <property type="evidence" value="ECO:0007669"/>
    <property type="project" value="UniProtKB-SubCell"/>
</dbReference>
<dbReference type="EMBL" id="JAOPGA020001020">
    <property type="protein sequence ID" value="KAL0484096.1"/>
    <property type="molecule type" value="Genomic_DNA"/>
</dbReference>
<evidence type="ECO:0000256" key="1">
    <source>
        <dbReference type="ARBA" id="ARBA00004230"/>
    </source>
</evidence>
<evidence type="ECO:0000256" key="14">
    <source>
        <dbReference type="ARBA" id="ARBA00023273"/>
    </source>
</evidence>
<evidence type="ECO:0000256" key="8">
    <source>
        <dbReference type="ARBA" id="ARBA00022846"/>
    </source>
</evidence>
<dbReference type="InterPro" id="IPR027417">
    <property type="entry name" value="P-loop_NTPase"/>
</dbReference>
<dbReference type="Gene3D" id="1.20.920.30">
    <property type="match status" value="1"/>
</dbReference>
<feature type="domain" description="AAA+ ATPase" evidence="17">
    <location>
        <begin position="2347"/>
        <end position="2494"/>
    </location>
</feature>
<dbReference type="GO" id="GO:0005874">
    <property type="term" value="C:microtubule"/>
    <property type="evidence" value="ECO:0007669"/>
    <property type="project" value="UniProtKB-KW"/>
</dbReference>
<protein>
    <submittedName>
        <fullName evidence="18">Dynein heavy chain</fullName>
    </submittedName>
</protein>
<dbReference type="Gene3D" id="1.20.920.20">
    <property type="match status" value="1"/>
</dbReference>
<comment type="subcellular location">
    <subcellularLocation>
        <location evidence="1">Cell projection</location>
        <location evidence="1">Cilium</location>
        <location evidence="1">Flagellum</location>
    </subcellularLocation>
    <subcellularLocation>
        <location evidence="2">Cytoplasm</location>
        <location evidence="2">Cytoskeleton</location>
        <location evidence="2">Cilium axoneme</location>
    </subcellularLocation>
</comment>
<feature type="compositionally biased region" description="Basic and acidic residues" evidence="16">
    <location>
        <begin position="1562"/>
        <end position="1575"/>
    </location>
</feature>
<dbReference type="FunFam" id="1.20.140.100:FF:000006">
    <property type="entry name" value="dynein heavy chain 2, axonemal"/>
    <property type="match status" value="1"/>
</dbReference>
<evidence type="ECO:0000313" key="19">
    <source>
        <dbReference type="Proteomes" id="UP001431209"/>
    </source>
</evidence>
<dbReference type="Pfam" id="PF12774">
    <property type="entry name" value="AAA_6"/>
    <property type="match status" value="1"/>
</dbReference>
<dbReference type="InterPro" id="IPR041466">
    <property type="entry name" value="Dynein_AAA5_ext"/>
</dbReference>
<evidence type="ECO:0000256" key="13">
    <source>
        <dbReference type="ARBA" id="ARBA00023212"/>
    </source>
</evidence>
<evidence type="ECO:0000256" key="15">
    <source>
        <dbReference type="SAM" id="Coils"/>
    </source>
</evidence>
<evidence type="ECO:0000256" key="2">
    <source>
        <dbReference type="ARBA" id="ARBA00004430"/>
    </source>
</evidence>
<dbReference type="Gene3D" id="1.20.58.1120">
    <property type="match status" value="1"/>
</dbReference>
<keyword evidence="19" id="KW-1185">Reference proteome</keyword>
<accession>A0AAW2Z4R6</accession>
<dbReference type="FunFam" id="3.40.50.300:FF:000049">
    <property type="entry name" value="Dynein, axonemal, heavy chain 5"/>
    <property type="match status" value="1"/>
</dbReference>
<dbReference type="SUPFAM" id="SSF52540">
    <property type="entry name" value="P-loop containing nucleoside triphosphate hydrolases"/>
    <property type="match status" value="4"/>
</dbReference>